<feature type="region of interest" description="Disordered" evidence="1">
    <location>
        <begin position="28"/>
        <end position="147"/>
    </location>
</feature>
<proteinExistence type="predicted"/>
<dbReference type="OrthoDB" id="9131798at2"/>
<organism evidence="2 3">
    <name type="scientific">Caballeronia arationis</name>
    <dbReference type="NCBI Taxonomy" id="1777142"/>
    <lineage>
        <taxon>Bacteria</taxon>
        <taxon>Pseudomonadati</taxon>
        <taxon>Pseudomonadota</taxon>
        <taxon>Betaproteobacteria</taxon>
        <taxon>Burkholderiales</taxon>
        <taxon>Burkholderiaceae</taxon>
        <taxon>Caballeronia</taxon>
    </lineage>
</organism>
<name>A0A7Z7I6I5_9BURK</name>
<reference evidence="2 3" key="1">
    <citation type="submission" date="2017-09" db="EMBL/GenBank/DDBJ databases">
        <authorList>
            <person name="Varghese N."/>
            <person name="Submissions S."/>
        </authorList>
    </citation>
    <scope>NUCLEOTIDE SEQUENCE [LARGE SCALE GENOMIC DNA]</scope>
    <source>
        <strain evidence="2 3">OK806</strain>
    </source>
</reference>
<dbReference type="EMBL" id="OCSU01000001">
    <property type="protein sequence ID" value="SOE67177.1"/>
    <property type="molecule type" value="Genomic_DNA"/>
</dbReference>
<comment type="caution">
    <text evidence="2">The sequence shown here is derived from an EMBL/GenBank/DDBJ whole genome shotgun (WGS) entry which is preliminary data.</text>
</comment>
<evidence type="ECO:0000256" key="1">
    <source>
        <dbReference type="SAM" id="MobiDB-lite"/>
    </source>
</evidence>
<feature type="compositionally biased region" description="Low complexity" evidence="1">
    <location>
        <begin position="76"/>
        <end position="86"/>
    </location>
</feature>
<dbReference type="RefSeq" id="WP_062641462.1">
    <property type="nucleotide sequence ID" value="NZ_FCOG02000109.1"/>
</dbReference>
<dbReference type="AlphaFoldDB" id="A0A7Z7I6I5"/>
<dbReference type="Proteomes" id="UP000219522">
    <property type="component" value="Unassembled WGS sequence"/>
</dbReference>
<feature type="compositionally biased region" description="Basic and acidic residues" evidence="1">
    <location>
        <begin position="133"/>
        <end position="147"/>
    </location>
</feature>
<feature type="compositionally biased region" description="Basic and acidic residues" evidence="1">
    <location>
        <begin position="104"/>
        <end position="125"/>
    </location>
</feature>
<evidence type="ECO:0000313" key="3">
    <source>
        <dbReference type="Proteomes" id="UP000219522"/>
    </source>
</evidence>
<sequence length="147" mass="16132">MTQVRIRAYVVGVLAALTMLTYPLSARPATPEQEPVGRNVADVPALNLPNDEDPSDRVATPAWQPVAQAPTDPFVQRRNANAQANAEYRASKKASKQQEQAAVDDAKAQYKEEVANAKINRKADKNAAMNELRASEPEHSKATDMRH</sequence>
<protein>
    <submittedName>
        <fullName evidence="2">Uncharacterized protein</fullName>
    </submittedName>
</protein>
<accession>A0A7Z7I6I5</accession>
<evidence type="ECO:0000313" key="2">
    <source>
        <dbReference type="EMBL" id="SOE67177.1"/>
    </source>
</evidence>
<keyword evidence="3" id="KW-1185">Reference proteome</keyword>
<gene>
    <name evidence="2" type="ORF">SAMN05446927_3242</name>
</gene>